<evidence type="ECO:0000256" key="4">
    <source>
        <dbReference type="ARBA" id="ARBA00022692"/>
    </source>
</evidence>
<feature type="transmembrane region" description="Helical" evidence="7">
    <location>
        <begin position="281"/>
        <end position="299"/>
    </location>
</feature>
<name>I6YKB6_9BACT</name>
<dbReference type="PANTHER" id="PTHR43266:SF2">
    <property type="entry name" value="MAJOR FACILITATOR SUPERFAMILY (MFS) PROFILE DOMAIN-CONTAINING PROTEIN"/>
    <property type="match status" value="1"/>
</dbReference>
<dbReference type="GO" id="GO:0005886">
    <property type="term" value="C:plasma membrane"/>
    <property type="evidence" value="ECO:0007669"/>
    <property type="project" value="UniProtKB-SubCell"/>
</dbReference>
<feature type="transmembrane region" description="Helical" evidence="7">
    <location>
        <begin position="12"/>
        <end position="37"/>
    </location>
</feature>
<keyword evidence="6 7" id="KW-0472">Membrane</keyword>
<keyword evidence="9" id="KW-0762">Sugar transport</keyword>
<evidence type="ECO:0000259" key="8">
    <source>
        <dbReference type="PROSITE" id="PS50850"/>
    </source>
</evidence>
<accession>I6YKB6</accession>
<feature type="domain" description="Major facilitator superfamily (MFS) profile" evidence="8">
    <location>
        <begin position="10"/>
        <end position="405"/>
    </location>
</feature>
<evidence type="ECO:0000313" key="9">
    <source>
        <dbReference type="EMBL" id="AFN57660.1"/>
    </source>
</evidence>
<feature type="transmembrane region" description="Helical" evidence="7">
    <location>
        <begin position="343"/>
        <end position="365"/>
    </location>
</feature>
<dbReference type="GO" id="GO:0022857">
    <property type="term" value="F:transmembrane transporter activity"/>
    <property type="evidence" value="ECO:0007669"/>
    <property type="project" value="InterPro"/>
</dbReference>
<evidence type="ECO:0000256" key="7">
    <source>
        <dbReference type="SAM" id="Phobius"/>
    </source>
</evidence>
<proteinExistence type="predicted"/>
<feature type="transmembrane region" description="Helical" evidence="7">
    <location>
        <begin position="305"/>
        <end position="322"/>
    </location>
</feature>
<comment type="subcellular location">
    <subcellularLocation>
        <location evidence="1">Cell membrane</location>
        <topology evidence="1">Multi-pass membrane protein</topology>
    </subcellularLocation>
</comment>
<feature type="transmembrane region" description="Helical" evidence="7">
    <location>
        <begin position="75"/>
        <end position="98"/>
    </location>
</feature>
<feature type="transmembrane region" description="Helical" evidence="7">
    <location>
        <begin position="253"/>
        <end position="274"/>
    </location>
</feature>
<evidence type="ECO:0000256" key="2">
    <source>
        <dbReference type="ARBA" id="ARBA00022448"/>
    </source>
</evidence>
<feature type="transmembrane region" description="Helical" evidence="7">
    <location>
        <begin position="142"/>
        <end position="163"/>
    </location>
</feature>
<keyword evidence="3" id="KW-1003">Cell membrane</keyword>
<dbReference type="InterPro" id="IPR011701">
    <property type="entry name" value="MFS"/>
</dbReference>
<dbReference type="Pfam" id="PF07690">
    <property type="entry name" value="MFS_1"/>
    <property type="match status" value="1"/>
</dbReference>
<dbReference type="CDD" id="cd06173">
    <property type="entry name" value="MFS_MefA_like"/>
    <property type="match status" value="1"/>
</dbReference>
<keyword evidence="5 7" id="KW-1133">Transmembrane helix</keyword>
<dbReference type="InterPro" id="IPR036259">
    <property type="entry name" value="MFS_trans_sf"/>
</dbReference>
<evidence type="ECO:0000256" key="5">
    <source>
        <dbReference type="ARBA" id="ARBA00022989"/>
    </source>
</evidence>
<feature type="transmembrane region" description="Helical" evidence="7">
    <location>
        <begin position="43"/>
        <end position="63"/>
    </location>
</feature>
<dbReference type="PROSITE" id="PS50850">
    <property type="entry name" value="MFS"/>
    <property type="match status" value="1"/>
</dbReference>
<evidence type="ECO:0000256" key="6">
    <source>
        <dbReference type="ARBA" id="ARBA00023136"/>
    </source>
</evidence>
<protein>
    <submittedName>
        <fullName evidence="9">Sugar transporter</fullName>
    </submittedName>
</protein>
<organism evidence="9">
    <name type="scientific">uncultured bacterium r_01</name>
    <dbReference type="NCBI Taxonomy" id="1132276"/>
    <lineage>
        <taxon>Bacteria</taxon>
        <taxon>environmental samples</taxon>
    </lineage>
</organism>
<evidence type="ECO:0000256" key="1">
    <source>
        <dbReference type="ARBA" id="ARBA00004651"/>
    </source>
</evidence>
<keyword evidence="4 7" id="KW-0812">Transmembrane</keyword>
<dbReference type="EMBL" id="JQ303337">
    <property type="protein sequence ID" value="AFN57660.1"/>
    <property type="molecule type" value="Genomic_DNA"/>
</dbReference>
<dbReference type="Gene3D" id="1.20.1250.20">
    <property type="entry name" value="MFS general substrate transporter like domains"/>
    <property type="match status" value="1"/>
</dbReference>
<reference evidence="9" key="1">
    <citation type="journal article" date="2012" name="PLoS ONE">
        <title>Functional metagenomics unveils a multifunctional glycosyl hydrolase from the family 43 catalysing the breakdown of plant polymers in the calf rumen.</title>
        <authorList>
            <person name="Ferrer M."/>
            <person name="Ghazi A."/>
            <person name="Beloqui A."/>
            <person name="Vieites J.M."/>
            <person name="Lopez-Cortes N."/>
            <person name="Marin-Navarro J."/>
            <person name="Nechitaylo T.Y."/>
            <person name="Guazzaroni M.E."/>
            <person name="Polaina J."/>
            <person name="Waliczek A."/>
            <person name="Chernikova T.N."/>
            <person name="Reva O.N."/>
            <person name="Golyshina O.V."/>
            <person name="Golyshin P.N."/>
        </authorList>
    </citation>
    <scope>NUCLEOTIDE SEQUENCE</scope>
</reference>
<feature type="transmembrane region" description="Helical" evidence="7">
    <location>
        <begin position="169"/>
        <end position="188"/>
    </location>
</feature>
<dbReference type="SUPFAM" id="SSF103473">
    <property type="entry name" value="MFS general substrate transporter"/>
    <property type="match status" value="1"/>
</dbReference>
<feature type="transmembrane region" description="Helical" evidence="7">
    <location>
        <begin position="377"/>
        <end position="398"/>
    </location>
</feature>
<feature type="transmembrane region" description="Helical" evidence="7">
    <location>
        <begin position="221"/>
        <end position="241"/>
    </location>
</feature>
<dbReference type="PANTHER" id="PTHR43266">
    <property type="entry name" value="MACROLIDE-EFFLUX PROTEIN"/>
    <property type="match status" value="1"/>
</dbReference>
<dbReference type="AlphaFoldDB" id="I6YKB6"/>
<keyword evidence="2" id="KW-0813">Transport</keyword>
<sequence length="427" mass="45007">MTKKTNNYGKFLLLFAGEFISVIGGGLTSFGLGLYIFQQTGSASHMALLSLLGFLPGLILKVPAGVLADRYDRRLLMMIGDGLSGLGVLFILLCMLGGNCQLWQIYVGTTISSVFSALLEPSFTATITDLLTKEQYSKANGLMSLAGSSRYLFAPVIAGFLLAVADIKLILIIDICTFFITIVVAAVVRKSIKSNACKVSEPFFASMREGWKAISGKRGMMVLIVTTSVICLFMGVFQVLGESFVLAFADAKTLGIVETVAASGMLVTSVILGFKGIKKNYQRTLGIGLAVSGVGMTMFALTQNVYIICIFGFIFFAALPFANNSLDYLIRANIPSELQGRAWGFAGFISQLGYVIAYALCGVVADVIGNATGKGVGAGSSITIIGSGICLAVVAVLMSGFRQIKALEASAASSAQSETAQEAQAPV</sequence>
<evidence type="ECO:0000256" key="3">
    <source>
        <dbReference type="ARBA" id="ARBA00022475"/>
    </source>
</evidence>
<feature type="transmembrane region" description="Helical" evidence="7">
    <location>
        <begin position="104"/>
        <end position="130"/>
    </location>
</feature>
<dbReference type="InterPro" id="IPR020846">
    <property type="entry name" value="MFS_dom"/>
</dbReference>